<feature type="compositionally biased region" description="Low complexity" evidence="2">
    <location>
        <begin position="10"/>
        <end position="38"/>
    </location>
</feature>
<evidence type="ECO:0000259" key="3">
    <source>
        <dbReference type="PROSITE" id="PS50158"/>
    </source>
</evidence>
<sequence length="328" mass="37300">MTKTPKDTNTKTQTNKKTETTQNSETDIPTTTDTPLTLSNDEASNITDKHTDTQTAKKTKKRKRRQTKNKTTDNRQDQDKSQEPAPEWTKVLSKQAKRRARRKQRKQEAAALDANQQHQRQQPEHQQQPKQPKQRAHRVPDALELETTNNTTQDEMMRILKEKLGDDRQKVEHVAESVRSTGGQSESPTTDPHNSTALGVTIYADQISTVKSNYGTLVAFFGCPEVAVTDDVLLKQHVVGFSQCCRFKKVEVKRQCYRCYEFGHIATHCRGKDRSSKCHRCAETKHPGPCTKERKCLVCKGPEAIGHSFGQRNCRQVGEGVKNRPRHD</sequence>
<accession>A0A4Y0BEM2</accession>
<feature type="compositionally biased region" description="Basic residues" evidence="2">
    <location>
        <begin position="95"/>
        <end position="105"/>
    </location>
</feature>
<dbReference type="AlphaFoldDB" id="A0A4Y0BEM2"/>
<dbReference type="Gene3D" id="4.10.60.10">
    <property type="entry name" value="Zinc finger, CCHC-type"/>
    <property type="match status" value="1"/>
</dbReference>
<dbReference type="STRING" id="62324.A0A4Y0BEM2"/>
<keyword evidence="1" id="KW-0479">Metal-binding</keyword>
<keyword evidence="1" id="KW-0863">Zinc-finger</keyword>
<feature type="domain" description="CCHC-type" evidence="3">
    <location>
        <begin position="256"/>
        <end position="270"/>
    </location>
</feature>
<keyword evidence="1" id="KW-0862">Zinc</keyword>
<dbReference type="VEuPathDB" id="VectorBase:AFUN018854"/>
<name>A0A4Y0BEM2_ANOFN</name>
<feature type="compositionally biased region" description="Basic residues" evidence="2">
    <location>
        <begin position="57"/>
        <end position="68"/>
    </location>
</feature>
<feature type="compositionally biased region" description="Low complexity" evidence="2">
    <location>
        <begin position="116"/>
        <end position="131"/>
    </location>
</feature>
<reference evidence="4" key="1">
    <citation type="submission" date="2020-05" db="UniProtKB">
        <authorList>
            <consortium name="EnsemblMetazoa"/>
        </authorList>
    </citation>
    <scope>IDENTIFICATION</scope>
    <source>
        <strain evidence="4">FUMOZ</strain>
    </source>
</reference>
<feature type="compositionally biased region" description="Basic and acidic residues" evidence="2">
    <location>
        <begin position="155"/>
        <end position="176"/>
    </location>
</feature>
<feature type="compositionally biased region" description="Polar residues" evidence="2">
    <location>
        <begin position="178"/>
        <end position="194"/>
    </location>
</feature>
<dbReference type="EnsemblMetazoa" id="AFUN018854-RA">
    <property type="protein sequence ID" value="AFUN018854-PA"/>
    <property type="gene ID" value="AFUN018854"/>
</dbReference>
<dbReference type="InterPro" id="IPR001878">
    <property type="entry name" value="Znf_CCHC"/>
</dbReference>
<feature type="region of interest" description="Disordered" evidence="2">
    <location>
        <begin position="1"/>
        <end position="194"/>
    </location>
</feature>
<proteinExistence type="predicted"/>
<evidence type="ECO:0000256" key="1">
    <source>
        <dbReference type="PROSITE-ProRule" id="PRU00047"/>
    </source>
</evidence>
<evidence type="ECO:0000256" key="2">
    <source>
        <dbReference type="SAM" id="MobiDB-lite"/>
    </source>
</evidence>
<dbReference type="PROSITE" id="PS50158">
    <property type="entry name" value="ZF_CCHC"/>
    <property type="match status" value="1"/>
</dbReference>
<dbReference type="GO" id="GO:0008270">
    <property type="term" value="F:zinc ion binding"/>
    <property type="evidence" value="ECO:0007669"/>
    <property type="project" value="UniProtKB-KW"/>
</dbReference>
<organism evidence="4">
    <name type="scientific">Anopheles funestus</name>
    <name type="common">African malaria mosquito</name>
    <dbReference type="NCBI Taxonomy" id="62324"/>
    <lineage>
        <taxon>Eukaryota</taxon>
        <taxon>Metazoa</taxon>
        <taxon>Ecdysozoa</taxon>
        <taxon>Arthropoda</taxon>
        <taxon>Hexapoda</taxon>
        <taxon>Insecta</taxon>
        <taxon>Pterygota</taxon>
        <taxon>Neoptera</taxon>
        <taxon>Endopterygota</taxon>
        <taxon>Diptera</taxon>
        <taxon>Nematocera</taxon>
        <taxon>Culicoidea</taxon>
        <taxon>Culicidae</taxon>
        <taxon>Anophelinae</taxon>
        <taxon>Anopheles</taxon>
    </lineage>
</organism>
<protein>
    <submittedName>
        <fullName evidence="4">CCHC-type domain-containing protein</fullName>
    </submittedName>
</protein>
<evidence type="ECO:0000313" key="4">
    <source>
        <dbReference type="EnsemblMetazoa" id="AFUN018854-PA"/>
    </source>
</evidence>
<dbReference type="GO" id="GO:0003676">
    <property type="term" value="F:nucleic acid binding"/>
    <property type="evidence" value="ECO:0007669"/>
    <property type="project" value="InterPro"/>
</dbReference>
<feature type="compositionally biased region" description="Basic and acidic residues" evidence="2">
    <location>
        <begin position="70"/>
        <end position="82"/>
    </location>
</feature>
<dbReference type="VEuPathDB" id="VectorBase:AFUN2_009886"/>